<dbReference type="GeneID" id="37078458"/>
<evidence type="ECO:0000256" key="12">
    <source>
        <dbReference type="ARBA" id="ARBA00023136"/>
    </source>
</evidence>
<dbReference type="Gene3D" id="3.10.120.10">
    <property type="entry name" value="Cytochrome b5-like heme/steroid binding domain"/>
    <property type="match status" value="1"/>
</dbReference>
<dbReference type="InterPro" id="IPR018506">
    <property type="entry name" value="Cyt_B5_heme-BS"/>
</dbReference>
<keyword evidence="17" id="KW-1185">Reference proteome</keyword>
<evidence type="ECO:0000256" key="14">
    <source>
        <dbReference type="SAM" id="Phobius"/>
    </source>
</evidence>
<dbReference type="InterPro" id="IPR005804">
    <property type="entry name" value="FA_desaturase_dom"/>
</dbReference>
<evidence type="ECO:0000256" key="3">
    <source>
        <dbReference type="ARBA" id="ARBA00022516"/>
    </source>
</evidence>
<keyword evidence="7" id="KW-0276">Fatty acid metabolism</keyword>
<evidence type="ECO:0000256" key="8">
    <source>
        <dbReference type="ARBA" id="ARBA00022989"/>
    </source>
</evidence>
<dbReference type="EMBL" id="KZ821224">
    <property type="protein sequence ID" value="PYH47316.1"/>
    <property type="molecule type" value="Genomic_DNA"/>
</dbReference>
<dbReference type="AlphaFoldDB" id="A0A318ZID0"/>
<dbReference type="PANTHER" id="PTHR11351:SF31">
    <property type="entry name" value="DESATURASE 1, ISOFORM A-RELATED"/>
    <property type="match status" value="1"/>
</dbReference>
<dbReference type="InterPro" id="IPR001199">
    <property type="entry name" value="Cyt_B5-like_heme/steroid-bd"/>
</dbReference>
<proteinExistence type="inferred from homology"/>
<keyword evidence="9" id="KW-0560">Oxidoreductase</keyword>
<feature type="transmembrane region" description="Helical" evidence="14">
    <location>
        <begin position="155"/>
        <end position="176"/>
    </location>
</feature>
<dbReference type="PIRSF" id="PIRSF000345">
    <property type="entry name" value="OLE1"/>
    <property type="match status" value="1"/>
</dbReference>
<protein>
    <submittedName>
        <fullName evidence="16">Acyl-CoA desaturase</fullName>
    </submittedName>
</protein>
<feature type="domain" description="Cytochrome b5 heme-binding" evidence="15">
    <location>
        <begin position="309"/>
        <end position="388"/>
    </location>
</feature>
<sequence length="390" mass="44819">MNNPDATLSTSQARHMAELSVNWRYWYKNIHWWAIIVMIIVPIGGIYQSPQTPVHLKTAVFAIGFGFTSGFSITAGYHRLWSHRSYRATTPLRVLLALLGASTAQGTIRDPYSARRGLWYSHMGWLVFRVDPSIYQDVDMADLNTDPVVLWQHRYYGGIMLATGFFFPTVVCGLGWSDWKGGFVFAGIMRMFAVNQITFCVNSLAHWLGEQTFDDRNTPRDHVLTAIITLGEGYHNYHHEFPTDYRNGARWWQYDPTKWLIWLWAQMGLAYDLQRFSSQDADKCRLQQAQKNLDEKKSHFDWGVLLEDLPLMTWDEYVRQASDEKHALVVIAGVVHDVSRFIAKHPGGRRMLEDAIGKDATTMFTRGVHLHSRLAHNRLAALRVGILQES</sequence>
<dbReference type="Proteomes" id="UP000248349">
    <property type="component" value="Unassembled WGS sequence"/>
</dbReference>
<dbReference type="InterPro" id="IPR036400">
    <property type="entry name" value="Cyt_B5-like_heme/steroid_sf"/>
</dbReference>
<dbReference type="PROSITE" id="PS00191">
    <property type="entry name" value="CYTOCHROME_B5_1"/>
    <property type="match status" value="1"/>
</dbReference>
<dbReference type="RefSeq" id="XP_025433298.1">
    <property type="nucleotide sequence ID" value="XM_025577229.1"/>
</dbReference>
<dbReference type="GO" id="GO:0004768">
    <property type="term" value="F:stearoyl-CoA 9-desaturase activity"/>
    <property type="evidence" value="ECO:0007669"/>
    <property type="project" value="InterPro"/>
</dbReference>
<dbReference type="Pfam" id="PF00173">
    <property type="entry name" value="Cyt-b5"/>
    <property type="match status" value="1"/>
</dbReference>
<evidence type="ECO:0000256" key="11">
    <source>
        <dbReference type="ARBA" id="ARBA00023098"/>
    </source>
</evidence>
<keyword evidence="4" id="KW-0349">Heme</keyword>
<keyword evidence="11" id="KW-0443">Lipid metabolism</keyword>
<evidence type="ECO:0000259" key="15">
    <source>
        <dbReference type="PROSITE" id="PS50255"/>
    </source>
</evidence>
<feature type="transmembrane region" description="Helical" evidence="14">
    <location>
        <begin position="59"/>
        <end position="78"/>
    </location>
</feature>
<keyword evidence="10" id="KW-0408">Iron</keyword>
<comment type="similarity">
    <text evidence="2">Belongs to the fatty acid desaturase type 1 family.</text>
</comment>
<comment type="subcellular location">
    <subcellularLocation>
        <location evidence="1">Membrane</location>
        <topology evidence="1">Multi-pass membrane protein</topology>
    </subcellularLocation>
</comment>
<name>A0A318ZID0_9EURO</name>
<dbReference type="CDD" id="cd03505">
    <property type="entry name" value="Delta9-FADS-like"/>
    <property type="match status" value="1"/>
</dbReference>
<evidence type="ECO:0000256" key="6">
    <source>
        <dbReference type="ARBA" id="ARBA00022723"/>
    </source>
</evidence>
<dbReference type="SMART" id="SM01117">
    <property type="entry name" value="Cyt-b5"/>
    <property type="match status" value="1"/>
</dbReference>
<evidence type="ECO:0000256" key="5">
    <source>
        <dbReference type="ARBA" id="ARBA00022692"/>
    </source>
</evidence>
<keyword evidence="13" id="KW-0275">Fatty acid biosynthesis</keyword>
<dbReference type="PROSITE" id="PS00476">
    <property type="entry name" value="FATTY_ACID_DESATUR_1"/>
    <property type="match status" value="1"/>
</dbReference>
<dbReference type="InterPro" id="IPR009160">
    <property type="entry name" value="Acyl-CoA_deSatase_haem/ster-bd"/>
</dbReference>
<keyword evidence="3" id="KW-0444">Lipid biosynthesis</keyword>
<evidence type="ECO:0000256" key="13">
    <source>
        <dbReference type="ARBA" id="ARBA00023160"/>
    </source>
</evidence>
<dbReference type="GO" id="GO:0005789">
    <property type="term" value="C:endoplasmic reticulum membrane"/>
    <property type="evidence" value="ECO:0007669"/>
    <property type="project" value="TreeGrafter"/>
</dbReference>
<reference evidence="16 17" key="1">
    <citation type="submission" date="2016-12" db="EMBL/GenBank/DDBJ databases">
        <title>The genomes of Aspergillus section Nigri reveals drivers in fungal speciation.</title>
        <authorList>
            <consortium name="DOE Joint Genome Institute"/>
            <person name="Vesth T.C."/>
            <person name="Nybo J."/>
            <person name="Theobald S."/>
            <person name="Brandl J."/>
            <person name="Frisvad J.C."/>
            <person name="Nielsen K.F."/>
            <person name="Lyhne E.K."/>
            <person name="Kogle M.E."/>
            <person name="Kuo A."/>
            <person name="Riley R."/>
            <person name="Clum A."/>
            <person name="Nolan M."/>
            <person name="Lipzen A."/>
            <person name="Salamov A."/>
            <person name="Henrissat B."/>
            <person name="Wiebenga A."/>
            <person name="De Vries R.P."/>
            <person name="Grigoriev I.V."/>
            <person name="Mortensen U.H."/>
            <person name="Andersen M.R."/>
            <person name="Baker S.E."/>
        </authorList>
    </citation>
    <scope>NUCLEOTIDE SEQUENCE [LARGE SCALE GENOMIC DNA]</scope>
    <source>
        <strain evidence="16 17">JOP 1030-1</strain>
    </source>
</reference>
<keyword evidence="12 14" id="KW-0472">Membrane</keyword>
<keyword evidence="8 14" id="KW-1133">Transmembrane helix</keyword>
<evidence type="ECO:0000256" key="9">
    <source>
        <dbReference type="ARBA" id="ARBA00023002"/>
    </source>
</evidence>
<dbReference type="PRINTS" id="PR00075">
    <property type="entry name" value="FACDDSATRASE"/>
</dbReference>
<dbReference type="PANTHER" id="PTHR11351">
    <property type="entry name" value="ACYL-COA DESATURASE"/>
    <property type="match status" value="1"/>
</dbReference>
<keyword evidence="5 14" id="KW-0812">Transmembrane</keyword>
<evidence type="ECO:0000256" key="10">
    <source>
        <dbReference type="ARBA" id="ARBA00023004"/>
    </source>
</evidence>
<evidence type="ECO:0000313" key="17">
    <source>
        <dbReference type="Proteomes" id="UP000248349"/>
    </source>
</evidence>
<dbReference type="SUPFAM" id="SSF55856">
    <property type="entry name" value="Cytochrome b5-like heme/steroid binding domain"/>
    <property type="match status" value="1"/>
</dbReference>
<organism evidence="16 17">
    <name type="scientific">Aspergillus saccharolyticus JOP 1030-1</name>
    <dbReference type="NCBI Taxonomy" id="1450539"/>
    <lineage>
        <taxon>Eukaryota</taxon>
        <taxon>Fungi</taxon>
        <taxon>Dikarya</taxon>
        <taxon>Ascomycota</taxon>
        <taxon>Pezizomycotina</taxon>
        <taxon>Eurotiomycetes</taxon>
        <taxon>Eurotiomycetidae</taxon>
        <taxon>Eurotiales</taxon>
        <taxon>Aspergillaceae</taxon>
        <taxon>Aspergillus</taxon>
        <taxon>Aspergillus subgen. Circumdati</taxon>
    </lineage>
</organism>
<dbReference type="GO" id="GO:0005506">
    <property type="term" value="F:iron ion binding"/>
    <property type="evidence" value="ECO:0007669"/>
    <property type="project" value="TreeGrafter"/>
</dbReference>
<dbReference type="GO" id="GO:0020037">
    <property type="term" value="F:heme binding"/>
    <property type="evidence" value="ECO:0007669"/>
    <property type="project" value="InterPro"/>
</dbReference>
<dbReference type="STRING" id="1450539.A0A318ZID0"/>
<dbReference type="Pfam" id="PF00487">
    <property type="entry name" value="FA_desaturase"/>
    <property type="match status" value="1"/>
</dbReference>
<feature type="transmembrane region" description="Helical" evidence="14">
    <location>
        <begin position="30"/>
        <end position="47"/>
    </location>
</feature>
<evidence type="ECO:0000313" key="16">
    <source>
        <dbReference type="EMBL" id="PYH47316.1"/>
    </source>
</evidence>
<dbReference type="InterPro" id="IPR001522">
    <property type="entry name" value="FADS-1_CS"/>
</dbReference>
<keyword evidence="6" id="KW-0479">Metal-binding</keyword>
<dbReference type="PROSITE" id="PS50255">
    <property type="entry name" value="CYTOCHROME_B5_2"/>
    <property type="match status" value="1"/>
</dbReference>
<evidence type="ECO:0000256" key="2">
    <source>
        <dbReference type="ARBA" id="ARBA00009295"/>
    </source>
</evidence>
<evidence type="ECO:0000256" key="4">
    <source>
        <dbReference type="ARBA" id="ARBA00022617"/>
    </source>
</evidence>
<accession>A0A318ZID0</accession>
<evidence type="ECO:0000256" key="1">
    <source>
        <dbReference type="ARBA" id="ARBA00004141"/>
    </source>
</evidence>
<gene>
    <name evidence="16" type="ORF">BP01DRAFT_380539</name>
</gene>
<evidence type="ECO:0000256" key="7">
    <source>
        <dbReference type="ARBA" id="ARBA00022832"/>
    </source>
</evidence>
<dbReference type="OrthoDB" id="10260134at2759"/>
<dbReference type="InterPro" id="IPR015876">
    <property type="entry name" value="Acyl-CoA_DS"/>
</dbReference>
<dbReference type="GO" id="GO:0006636">
    <property type="term" value="P:unsaturated fatty acid biosynthetic process"/>
    <property type="evidence" value="ECO:0007669"/>
    <property type="project" value="InterPro"/>
</dbReference>